<feature type="transmembrane region" description="Helical" evidence="1">
    <location>
        <begin position="154"/>
        <end position="173"/>
    </location>
</feature>
<evidence type="ECO:0008006" key="5">
    <source>
        <dbReference type="Google" id="ProtNLM"/>
    </source>
</evidence>
<dbReference type="Proteomes" id="UP000324800">
    <property type="component" value="Unassembled WGS sequence"/>
</dbReference>
<evidence type="ECO:0000256" key="1">
    <source>
        <dbReference type="SAM" id="Phobius"/>
    </source>
</evidence>
<sequence length="183" mass="20320">MTNFLSMLVLLGLIFFNRANPDLLLQKQVLTDPAGENFDLKVRLSLHNVGAGPVYDVHAEDSWSEEFRPSANAKDGNKCHFDVIEPSINVSCEIIVVPLRYGTFTPKNALAFYRLAPDAEEVANVVGHPFSDGALTIFPHATYKRLFTSHKREILAFLCLAGAVSLIPYALFIQKRGTVKKSK</sequence>
<gene>
    <name evidence="3" type="ORF">EZS28_002458</name>
</gene>
<keyword evidence="1" id="KW-0812">Transmembrane</keyword>
<evidence type="ECO:0000313" key="4">
    <source>
        <dbReference type="Proteomes" id="UP000324800"/>
    </source>
</evidence>
<evidence type="ECO:0000256" key="2">
    <source>
        <dbReference type="SAM" id="SignalP"/>
    </source>
</evidence>
<dbReference type="Pfam" id="PF05753">
    <property type="entry name" value="TRAP_beta"/>
    <property type="match status" value="1"/>
</dbReference>
<organism evidence="3 4">
    <name type="scientific">Streblomastix strix</name>
    <dbReference type="NCBI Taxonomy" id="222440"/>
    <lineage>
        <taxon>Eukaryota</taxon>
        <taxon>Metamonada</taxon>
        <taxon>Preaxostyla</taxon>
        <taxon>Oxymonadida</taxon>
        <taxon>Streblomastigidae</taxon>
        <taxon>Streblomastix</taxon>
    </lineage>
</organism>
<feature type="signal peptide" evidence="2">
    <location>
        <begin position="1"/>
        <end position="19"/>
    </location>
</feature>
<protein>
    <recommendedName>
        <fullName evidence="5">Translocon-associated protein subunit beta</fullName>
    </recommendedName>
</protein>
<keyword evidence="1" id="KW-0472">Membrane</keyword>
<name>A0A5J4X443_9EUKA</name>
<evidence type="ECO:0000313" key="3">
    <source>
        <dbReference type="EMBL" id="KAA6402011.1"/>
    </source>
</evidence>
<dbReference type="AlphaFoldDB" id="A0A5J4X443"/>
<reference evidence="3 4" key="1">
    <citation type="submission" date="2019-03" db="EMBL/GenBank/DDBJ databases">
        <title>Single cell metagenomics reveals metabolic interactions within the superorganism composed of flagellate Streblomastix strix and complex community of Bacteroidetes bacteria on its surface.</title>
        <authorList>
            <person name="Treitli S.C."/>
            <person name="Kolisko M."/>
            <person name="Husnik F."/>
            <person name="Keeling P."/>
            <person name="Hampl V."/>
        </authorList>
    </citation>
    <scope>NUCLEOTIDE SEQUENCE [LARGE SCALE GENOMIC DNA]</scope>
    <source>
        <strain evidence="3">ST1C</strain>
    </source>
</reference>
<keyword evidence="2" id="KW-0732">Signal</keyword>
<keyword evidence="1" id="KW-1133">Transmembrane helix</keyword>
<accession>A0A5J4X443</accession>
<feature type="chain" id="PRO_5023871157" description="Translocon-associated protein subunit beta" evidence="2">
    <location>
        <begin position="20"/>
        <end position="183"/>
    </location>
</feature>
<proteinExistence type="predicted"/>
<dbReference type="EMBL" id="SNRW01000297">
    <property type="protein sequence ID" value="KAA6402011.1"/>
    <property type="molecule type" value="Genomic_DNA"/>
</dbReference>
<dbReference type="OrthoDB" id="10444961at2759"/>
<comment type="caution">
    <text evidence="3">The sequence shown here is derived from an EMBL/GenBank/DDBJ whole genome shotgun (WGS) entry which is preliminary data.</text>
</comment>